<proteinExistence type="predicted"/>
<evidence type="ECO:0008006" key="3">
    <source>
        <dbReference type="Google" id="ProtNLM"/>
    </source>
</evidence>
<accession>A0ABQ3Y0I9</accession>
<reference evidence="1 2" key="1">
    <citation type="submission" date="2021-01" db="EMBL/GenBank/DDBJ databases">
        <title>Whole genome shotgun sequence of Actinoplanes deccanensis NBRC 13994.</title>
        <authorList>
            <person name="Komaki H."/>
            <person name="Tamura T."/>
        </authorList>
    </citation>
    <scope>NUCLEOTIDE SEQUENCE [LARGE SCALE GENOMIC DNA]</scope>
    <source>
        <strain evidence="1 2">NBRC 13994</strain>
    </source>
</reference>
<keyword evidence="2" id="KW-1185">Reference proteome</keyword>
<dbReference type="EMBL" id="BOMI01000035">
    <property type="protein sequence ID" value="GID73516.1"/>
    <property type="molecule type" value="Genomic_DNA"/>
</dbReference>
<protein>
    <recommendedName>
        <fullName evidence="3">PIN domain-containing protein</fullName>
    </recommendedName>
</protein>
<organism evidence="1 2">
    <name type="scientific">Paractinoplanes deccanensis</name>
    <dbReference type="NCBI Taxonomy" id="113561"/>
    <lineage>
        <taxon>Bacteria</taxon>
        <taxon>Bacillati</taxon>
        <taxon>Actinomycetota</taxon>
        <taxon>Actinomycetes</taxon>
        <taxon>Micromonosporales</taxon>
        <taxon>Micromonosporaceae</taxon>
        <taxon>Paractinoplanes</taxon>
    </lineage>
</organism>
<evidence type="ECO:0000313" key="1">
    <source>
        <dbReference type="EMBL" id="GID73516.1"/>
    </source>
</evidence>
<name>A0ABQ3Y0I9_9ACTN</name>
<comment type="caution">
    <text evidence="1">The sequence shown here is derived from an EMBL/GenBank/DDBJ whole genome shotgun (WGS) entry which is preliminary data.</text>
</comment>
<dbReference type="Proteomes" id="UP000609879">
    <property type="component" value="Unassembled WGS sequence"/>
</dbReference>
<gene>
    <name evidence="1" type="ORF">Ade02nite_21570</name>
</gene>
<sequence length="137" mass="14642">MTAARPPRILDASAVVELFAGHPEAMKMLENAEAGEGTLVMPALPVAEAQAAMRHPEKVWRHIFGRSGITEQALTWHGAIEAGLIAAPRLEHYPMQAALIGPIMVGQVVHEAREMGAVVVTTVPEAYGAYDVAVELL</sequence>
<dbReference type="RefSeq" id="WP_203761439.1">
    <property type="nucleotide sequence ID" value="NZ_BAAABO010000029.1"/>
</dbReference>
<evidence type="ECO:0000313" key="2">
    <source>
        <dbReference type="Proteomes" id="UP000609879"/>
    </source>
</evidence>